<dbReference type="AlphaFoldDB" id="A0A9W7GZJ3"/>
<dbReference type="InterPro" id="IPR005135">
    <property type="entry name" value="Endo/exonuclease/phosphatase"/>
</dbReference>
<reference evidence="2" key="1">
    <citation type="submission" date="2023-05" db="EMBL/GenBank/DDBJ databases">
        <title>Genome and transcriptome analyses reveal genes involved in the formation of fine ridges on petal epidermal cells in Hibiscus trionum.</title>
        <authorList>
            <person name="Koshimizu S."/>
            <person name="Masuda S."/>
            <person name="Ishii T."/>
            <person name="Shirasu K."/>
            <person name="Hoshino A."/>
            <person name="Arita M."/>
        </authorList>
    </citation>
    <scope>NUCLEOTIDE SEQUENCE</scope>
    <source>
        <strain evidence="2">Hamamatsu line</strain>
    </source>
</reference>
<keyword evidence="3" id="KW-1185">Reference proteome</keyword>
<proteinExistence type="predicted"/>
<evidence type="ECO:0000313" key="2">
    <source>
        <dbReference type="EMBL" id="GMI67917.1"/>
    </source>
</evidence>
<evidence type="ECO:0000313" key="3">
    <source>
        <dbReference type="Proteomes" id="UP001165190"/>
    </source>
</evidence>
<sequence>MKVLSWNVRGLGKTQTVNRLKNSLRRSNPQVLFLMETKLNARRMERVRHMCGYRFGVDVGSVGSMGGLSIGWKPECDVRLLSYSQFHIDVVIQESETLKRRFTGFYGRPAERDRDLSWNLLRQLHSNQSMPLLVAGDFNEIMYSYEKKGRRIRPERNMVRF</sequence>
<dbReference type="Pfam" id="PF03372">
    <property type="entry name" value="Exo_endo_phos"/>
    <property type="match status" value="1"/>
</dbReference>
<dbReference type="SUPFAM" id="SSF56219">
    <property type="entry name" value="DNase I-like"/>
    <property type="match status" value="1"/>
</dbReference>
<accession>A0A9W7GZJ3</accession>
<dbReference type="EMBL" id="BSYR01000006">
    <property type="protein sequence ID" value="GMI67917.1"/>
    <property type="molecule type" value="Genomic_DNA"/>
</dbReference>
<dbReference type="GO" id="GO:0003824">
    <property type="term" value="F:catalytic activity"/>
    <property type="evidence" value="ECO:0007669"/>
    <property type="project" value="InterPro"/>
</dbReference>
<evidence type="ECO:0000259" key="1">
    <source>
        <dbReference type="Pfam" id="PF03372"/>
    </source>
</evidence>
<protein>
    <recommendedName>
        <fullName evidence="1">Endonuclease/exonuclease/phosphatase domain-containing protein</fullName>
    </recommendedName>
</protein>
<dbReference type="PANTHER" id="PTHR35218">
    <property type="entry name" value="RNASE H DOMAIN-CONTAINING PROTEIN"/>
    <property type="match status" value="1"/>
</dbReference>
<gene>
    <name evidence="2" type="ORF">HRI_000461000</name>
</gene>
<dbReference type="Gene3D" id="3.60.10.10">
    <property type="entry name" value="Endonuclease/exonuclease/phosphatase"/>
    <property type="match status" value="1"/>
</dbReference>
<organism evidence="2 3">
    <name type="scientific">Hibiscus trionum</name>
    <name type="common">Flower of an hour</name>
    <dbReference type="NCBI Taxonomy" id="183268"/>
    <lineage>
        <taxon>Eukaryota</taxon>
        <taxon>Viridiplantae</taxon>
        <taxon>Streptophyta</taxon>
        <taxon>Embryophyta</taxon>
        <taxon>Tracheophyta</taxon>
        <taxon>Spermatophyta</taxon>
        <taxon>Magnoliopsida</taxon>
        <taxon>eudicotyledons</taxon>
        <taxon>Gunneridae</taxon>
        <taxon>Pentapetalae</taxon>
        <taxon>rosids</taxon>
        <taxon>malvids</taxon>
        <taxon>Malvales</taxon>
        <taxon>Malvaceae</taxon>
        <taxon>Malvoideae</taxon>
        <taxon>Hibiscus</taxon>
    </lineage>
</organism>
<dbReference type="PANTHER" id="PTHR35218:SF9">
    <property type="entry name" value="ENDONUCLEASE_EXONUCLEASE_PHOSPHATASE DOMAIN-CONTAINING PROTEIN"/>
    <property type="match status" value="1"/>
</dbReference>
<dbReference type="InterPro" id="IPR036691">
    <property type="entry name" value="Endo/exonu/phosph_ase_sf"/>
</dbReference>
<feature type="domain" description="Endonuclease/exonuclease/phosphatase" evidence="1">
    <location>
        <begin position="4"/>
        <end position="153"/>
    </location>
</feature>
<comment type="caution">
    <text evidence="2">The sequence shown here is derived from an EMBL/GenBank/DDBJ whole genome shotgun (WGS) entry which is preliminary data.</text>
</comment>
<dbReference type="Proteomes" id="UP001165190">
    <property type="component" value="Unassembled WGS sequence"/>
</dbReference>
<name>A0A9W7GZJ3_HIBTR</name>